<keyword evidence="2 7" id="KW-0812">Transmembrane</keyword>
<dbReference type="RefSeq" id="WP_268061865.1">
    <property type="nucleotide sequence ID" value="NZ_JAPQFJ010000013.1"/>
</dbReference>
<keyword evidence="1 7" id="KW-1003">Cell membrane</keyword>
<name>A0ABT4DAX0_9CLOT</name>
<feature type="site" description="Important for catalytic activity" evidence="7">
    <location>
        <position position="218"/>
    </location>
</feature>
<dbReference type="Proteomes" id="UP001144612">
    <property type="component" value="Unassembled WGS sequence"/>
</dbReference>
<keyword evidence="3 7" id="KW-1133">Transmembrane helix</keyword>
<comment type="subcellular location">
    <subcellularLocation>
        <location evidence="7">Cell membrane</location>
        <topology evidence="7">Single-pass membrane protein</topology>
    </subcellularLocation>
</comment>
<dbReference type="PANTHER" id="PTHR30518">
    <property type="entry name" value="ENDOLYTIC MUREIN TRANSGLYCOSYLASE"/>
    <property type="match status" value="1"/>
</dbReference>
<gene>
    <name evidence="7 8" type="primary">mltG</name>
    <name evidence="8" type="ORF">OW729_12525</name>
</gene>
<dbReference type="EMBL" id="JAPQFJ010000013">
    <property type="protein sequence ID" value="MCY6959435.1"/>
    <property type="molecule type" value="Genomic_DNA"/>
</dbReference>
<sequence length="334" mass="38644">MNTKRIVSAVIIIIVALILGILLKFKSDISHPFITEKDKVEFVVNKGESLFYVIDKLNKDGLMKNKQLMKMYIKNNKLNTTIKSGEYEIPSNISIEEFVSILNKGMKINVTIPEGYDIERIGELLEKKGLVSKKDFIKSCQEYKVPENIKTNVKGKYNLEGYLFPDTYEFEKGYSANKIISTMLNRFQEVIKEIEKDENKKIINLKNTIIIASIVEKEARIDEDRAEIASVIFNRLKKNMMLQIDATVLYALGQHKDRLYLKDLKVNSPYNTYKIKGLPVGPICSPGRPSIEAALNPTSTQYIYYVLQDDKKHYFTSNYKDFLKAKERYKKQFK</sequence>
<keyword evidence="5 7" id="KW-0456">Lyase</keyword>
<dbReference type="PANTHER" id="PTHR30518:SF2">
    <property type="entry name" value="ENDOLYTIC MUREIN TRANSGLYCOSYLASE"/>
    <property type="match status" value="1"/>
</dbReference>
<evidence type="ECO:0000313" key="8">
    <source>
        <dbReference type="EMBL" id="MCY6959435.1"/>
    </source>
</evidence>
<proteinExistence type="inferred from homology"/>
<accession>A0ABT4DAX0</accession>
<evidence type="ECO:0000313" key="9">
    <source>
        <dbReference type="Proteomes" id="UP001144612"/>
    </source>
</evidence>
<dbReference type="InterPro" id="IPR003770">
    <property type="entry name" value="MLTG-like"/>
</dbReference>
<reference evidence="8" key="1">
    <citation type="submission" date="2022-12" db="EMBL/GenBank/DDBJ databases">
        <title>Clostridium sp. nov., isolated from industrial wastewater.</title>
        <authorList>
            <person name="Jiayan W."/>
        </authorList>
    </citation>
    <scope>NUCLEOTIDE SEQUENCE</scope>
    <source>
        <strain evidence="8">ZC22-4</strain>
    </source>
</reference>
<evidence type="ECO:0000256" key="4">
    <source>
        <dbReference type="ARBA" id="ARBA00023136"/>
    </source>
</evidence>
<feature type="transmembrane region" description="Helical" evidence="7">
    <location>
        <begin position="6"/>
        <end position="23"/>
    </location>
</feature>
<protein>
    <recommendedName>
        <fullName evidence="7">Endolytic murein transglycosylase</fullName>
        <ecNumber evidence="7">4.2.2.29</ecNumber>
    </recommendedName>
    <alternativeName>
        <fullName evidence="7">Peptidoglycan lytic transglycosylase</fullName>
    </alternativeName>
    <alternativeName>
        <fullName evidence="7">Peptidoglycan polymerization terminase</fullName>
    </alternativeName>
</protein>
<keyword evidence="9" id="KW-1185">Reference proteome</keyword>
<evidence type="ECO:0000256" key="2">
    <source>
        <dbReference type="ARBA" id="ARBA00022692"/>
    </source>
</evidence>
<organism evidence="8 9">
    <name type="scientific">Clostridium brassicae</name>
    <dbReference type="NCBI Taxonomy" id="2999072"/>
    <lineage>
        <taxon>Bacteria</taxon>
        <taxon>Bacillati</taxon>
        <taxon>Bacillota</taxon>
        <taxon>Clostridia</taxon>
        <taxon>Eubacteriales</taxon>
        <taxon>Clostridiaceae</taxon>
        <taxon>Clostridium</taxon>
    </lineage>
</organism>
<keyword evidence="6 7" id="KW-0961">Cell wall biogenesis/degradation</keyword>
<dbReference type="CDD" id="cd08010">
    <property type="entry name" value="MltG_like"/>
    <property type="match status" value="1"/>
</dbReference>
<dbReference type="Pfam" id="PF02618">
    <property type="entry name" value="YceG"/>
    <property type="match status" value="1"/>
</dbReference>
<dbReference type="NCBIfam" id="TIGR00247">
    <property type="entry name" value="endolytic transglycosylase MltG"/>
    <property type="match status" value="1"/>
</dbReference>
<evidence type="ECO:0000256" key="5">
    <source>
        <dbReference type="ARBA" id="ARBA00023239"/>
    </source>
</evidence>
<keyword evidence="4 7" id="KW-0472">Membrane</keyword>
<evidence type="ECO:0000256" key="1">
    <source>
        <dbReference type="ARBA" id="ARBA00022475"/>
    </source>
</evidence>
<comment type="similarity">
    <text evidence="7">Belongs to the transglycosylase MltG family.</text>
</comment>
<comment type="function">
    <text evidence="7">Functions as a peptidoglycan terminase that cleaves nascent peptidoglycan strands endolytically to terminate their elongation.</text>
</comment>
<evidence type="ECO:0000256" key="7">
    <source>
        <dbReference type="HAMAP-Rule" id="MF_02065"/>
    </source>
</evidence>
<comment type="catalytic activity">
    <reaction evidence="7">
        <text>a peptidoglycan chain = a peptidoglycan chain with N-acetyl-1,6-anhydromuramyl-[peptide] at the reducing end + a peptidoglycan chain with N-acetylglucosamine at the non-reducing end.</text>
        <dbReference type="EC" id="4.2.2.29"/>
    </reaction>
</comment>
<evidence type="ECO:0000256" key="3">
    <source>
        <dbReference type="ARBA" id="ARBA00022989"/>
    </source>
</evidence>
<comment type="caution">
    <text evidence="8">The sequence shown here is derived from an EMBL/GenBank/DDBJ whole genome shotgun (WGS) entry which is preliminary data.</text>
</comment>
<dbReference type="HAMAP" id="MF_02065">
    <property type="entry name" value="MltG"/>
    <property type="match status" value="1"/>
</dbReference>
<dbReference type="EC" id="4.2.2.29" evidence="7"/>
<dbReference type="Gene3D" id="3.30.1490.480">
    <property type="entry name" value="Endolytic murein transglycosylase"/>
    <property type="match status" value="2"/>
</dbReference>
<evidence type="ECO:0000256" key="6">
    <source>
        <dbReference type="ARBA" id="ARBA00023316"/>
    </source>
</evidence>